<dbReference type="InterPro" id="IPR013783">
    <property type="entry name" value="Ig-like_fold"/>
</dbReference>
<evidence type="ECO:0000313" key="14">
    <source>
        <dbReference type="Proteomes" id="UP000018468"/>
    </source>
</evidence>
<dbReference type="AlphaFoldDB" id="W5N012"/>
<reference evidence="13" key="2">
    <citation type="submission" date="2025-08" db="UniProtKB">
        <authorList>
            <consortium name="Ensembl"/>
        </authorList>
    </citation>
    <scope>IDENTIFICATION</scope>
</reference>
<dbReference type="SUPFAM" id="SSF48726">
    <property type="entry name" value="Immunoglobulin"/>
    <property type="match status" value="1"/>
</dbReference>
<keyword evidence="4" id="KW-0391">Immunity</keyword>
<evidence type="ECO:0000256" key="1">
    <source>
        <dbReference type="ARBA" id="ARBA00004370"/>
    </source>
</evidence>
<reference evidence="14" key="1">
    <citation type="submission" date="2011-12" db="EMBL/GenBank/DDBJ databases">
        <title>The Draft Genome of Lepisosteus oculatus.</title>
        <authorList>
            <consortium name="The Broad Institute Genome Assembly &amp; Analysis Group"/>
            <consortium name="Computational R&amp;D Group"/>
            <consortium name="and Sequencing Platform"/>
            <person name="Di Palma F."/>
            <person name="Alfoldi J."/>
            <person name="Johnson J."/>
            <person name="Berlin A."/>
            <person name="Gnerre S."/>
            <person name="Jaffe D."/>
            <person name="MacCallum I."/>
            <person name="Young S."/>
            <person name="Walker B.J."/>
            <person name="Lander E.S."/>
            <person name="Lindblad-Toh K."/>
        </authorList>
    </citation>
    <scope>NUCLEOTIDE SEQUENCE [LARGE SCALE GENOMIC DNA]</scope>
</reference>
<dbReference type="Ensembl" id="ENSLOCT00000014000.1">
    <property type="protein sequence ID" value="ENSLOCP00000013971.1"/>
    <property type="gene ID" value="ENSLOCG00000011369.1"/>
</dbReference>
<comment type="subcellular location">
    <subcellularLocation>
        <location evidence="1">Membrane</location>
    </subcellularLocation>
</comment>
<feature type="chain" id="PRO_5004866819" evidence="11">
    <location>
        <begin position="19"/>
        <end position="124"/>
    </location>
</feature>
<dbReference type="Bgee" id="ENSLOCG00000011369">
    <property type="expression patterns" value="Expressed in intestine and 4 other cell types or tissues"/>
</dbReference>
<dbReference type="STRING" id="7918.ENSLOCP00000013971"/>
<evidence type="ECO:0000256" key="11">
    <source>
        <dbReference type="SAM" id="SignalP"/>
    </source>
</evidence>
<organism evidence="13 14">
    <name type="scientific">Lepisosteus oculatus</name>
    <name type="common">Spotted gar</name>
    <dbReference type="NCBI Taxonomy" id="7918"/>
    <lineage>
        <taxon>Eukaryota</taxon>
        <taxon>Metazoa</taxon>
        <taxon>Chordata</taxon>
        <taxon>Craniata</taxon>
        <taxon>Vertebrata</taxon>
        <taxon>Euteleostomi</taxon>
        <taxon>Actinopterygii</taxon>
        <taxon>Neopterygii</taxon>
        <taxon>Holostei</taxon>
        <taxon>Semionotiformes</taxon>
        <taxon>Lepisosteidae</taxon>
        <taxon>Lepisosteus</taxon>
    </lineage>
</organism>
<keyword evidence="10" id="KW-1279">T cell receptor</keyword>
<dbReference type="GeneTree" id="ENSGT00940000153143"/>
<dbReference type="FunFam" id="2.60.40.10:FF:001649">
    <property type="entry name" value="T cell receptor gamma, variable 3"/>
    <property type="match status" value="1"/>
</dbReference>
<feature type="domain" description="Ig-like" evidence="12">
    <location>
        <begin position="34"/>
        <end position="124"/>
    </location>
</feature>
<dbReference type="InterPro" id="IPR013106">
    <property type="entry name" value="Ig_V-set"/>
</dbReference>
<evidence type="ECO:0000256" key="9">
    <source>
        <dbReference type="ARBA" id="ARBA00023319"/>
    </source>
</evidence>
<dbReference type="InParanoid" id="W5N012"/>
<dbReference type="PROSITE" id="PS50835">
    <property type="entry name" value="IG_LIKE"/>
    <property type="match status" value="1"/>
</dbReference>
<protein>
    <submittedName>
        <fullName evidence="13">T cell receptor gamma variable 10 (non-functional)</fullName>
    </submittedName>
</protein>
<dbReference type="HOGENOM" id="CLU_077975_7_0_1"/>
<feature type="signal peptide" evidence="11">
    <location>
        <begin position="1"/>
        <end position="18"/>
    </location>
</feature>
<dbReference type="Pfam" id="PF07686">
    <property type="entry name" value="V-set"/>
    <property type="match status" value="1"/>
</dbReference>
<name>W5N012_LEPOC</name>
<keyword evidence="14" id="KW-1185">Reference proteome</keyword>
<accession>W5N012</accession>
<evidence type="ECO:0000313" key="13">
    <source>
        <dbReference type="Ensembl" id="ENSLOCP00000013971.1"/>
    </source>
</evidence>
<dbReference type="InterPro" id="IPR007110">
    <property type="entry name" value="Ig-like_dom"/>
</dbReference>
<evidence type="ECO:0000259" key="12">
    <source>
        <dbReference type="PROSITE" id="PS50835"/>
    </source>
</evidence>
<dbReference type="OMA" id="THILLHM"/>
<dbReference type="PANTHER" id="PTHR19256:SF65">
    <property type="entry name" value="T CELL RECEPTOR GAMMA CONSTANT 1-RELATED"/>
    <property type="match status" value="1"/>
</dbReference>
<keyword evidence="7" id="KW-0472">Membrane</keyword>
<evidence type="ECO:0000256" key="4">
    <source>
        <dbReference type="ARBA" id="ARBA00022859"/>
    </source>
</evidence>
<evidence type="ECO:0000256" key="6">
    <source>
        <dbReference type="ARBA" id="ARBA00023130"/>
    </source>
</evidence>
<evidence type="ECO:0000256" key="2">
    <source>
        <dbReference type="ARBA" id="ARBA00022692"/>
    </source>
</evidence>
<dbReference type="EMBL" id="AHAT01017676">
    <property type="status" value="NOT_ANNOTATED_CDS"/>
    <property type="molecule type" value="Genomic_DNA"/>
</dbReference>
<dbReference type="GO" id="GO:0042101">
    <property type="term" value="C:T cell receptor complex"/>
    <property type="evidence" value="ECO:0007669"/>
    <property type="project" value="UniProtKB-KW"/>
</dbReference>
<keyword evidence="5" id="KW-1133">Transmembrane helix</keyword>
<dbReference type="PANTHER" id="PTHR19256">
    <property type="entry name" value="T-CELL RECEPTOR GAMMA CHAIN"/>
    <property type="match status" value="1"/>
</dbReference>
<keyword evidence="6" id="KW-1064">Adaptive immunity</keyword>
<dbReference type="eggNOG" id="ENOG502SQHK">
    <property type="taxonomic scope" value="Eukaryota"/>
</dbReference>
<evidence type="ECO:0000256" key="10">
    <source>
        <dbReference type="ARBA" id="ARBA00043266"/>
    </source>
</evidence>
<keyword evidence="8" id="KW-0675">Receptor</keyword>
<proteinExistence type="predicted"/>
<dbReference type="Proteomes" id="UP000018468">
    <property type="component" value="Linkage group LG9"/>
</dbReference>
<dbReference type="SMART" id="SM00406">
    <property type="entry name" value="IGv"/>
    <property type="match status" value="1"/>
</dbReference>
<dbReference type="GO" id="GO:0002250">
    <property type="term" value="P:adaptive immune response"/>
    <property type="evidence" value="ECO:0007669"/>
    <property type="project" value="UniProtKB-KW"/>
</dbReference>
<keyword evidence="3 11" id="KW-0732">Signal</keyword>
<keyword evidence="9" id="KW-0393">Immunoglobulin domain</keyword>
<evidence type="ECO:0000256" key="7">
    <source>
        <dbReference type="ARBA" id="ARBA00023136"/>
    </source>
</evidence>
<keyword evidence="2" id="KW-0812">Transmembrane</keyword>
<sequence>MFLVSCISVSSLFLVTKAIITLEQVKISQTKNIGKTVYFSCKVTGTDFNKAYIHWYQKKAGKALKHLLYIRAEDGVLHYDDENDKEIFKASQNEDIAESDFIINSLKVDHSATYYCSCWDSHSE</sequence>
<dbReference type="InterPro" id="IPR051117">
    <property type="entry name" value="TRG_var/const_region"/>
</dbReference>
<dbReference type="Gene3D" id="2.60.40.10">
    <property type="entry name" value="Immunoglobulins"/>
    <property type="match status" value="1"/>
</dbReference>
<evidence type="ECO:0000256" key="8">
    <source>
        <dbReference type="ARBA" id="ARBA00023170"/>
    </source>
</evidence>
<reference evidence="13" key="3">
    <citation type="submission" date="2025-09" db="UniProtKB">
        <authorList>
            <consortium name="Ensembl"/>
        </authorList>
    </citation>
    <scope>IDENTIFICATION</scope>
</reference>
<evidence type="ECO:0000256" key="3">
    <source>
        <dbReference type="ARBA" id="ARBA00022729"/>
    </source>
</evidence>
<dbReference type="InterPro" id="IPR036179">
    <property type="entry name" value="Ig-like_dom_sf"/>
</dbReference>
<evidence type="ECO:0000256" key="5">
    <source>
        <dbReference type="ARBA" id="ARBA00022989"/>
    </source>
</evidence>